<feature type="compositionally biased region" description="Low complexity" evidence="1">
    <location>
        <begin position="272"/>
        <end position="286"/>
    </location>
</feature>
<organism evidence="3 4">
    <name type="scientific">Paraburkholderia metrosideri</name>
    <dbReference type="NCBI Taxonomy" id="580937"/>
    <lineage>
        <taxon>Bacteria</taxon>
        <taxon>Pseudomonadati</taxon>
        <taxon>Pseudomonadota</taxon>
        <taxon>Betaproteobacteria</taxon>
        <taxon>Burkholderiales</taxon>
        <taxon>Burkholderiaceae</taxon>
        <taxon>Paraburkholderia</taxon>
    </lineage>
</organism>
<gene>
    <name evidence="3" type="ORF">LMG28140_01691</name>
</gene>
<keyword evidence="2" id="KW-0472">Membrane</keyword>
<dbReference type="EMBL" id="CAJHCP010000003">
    <property type="protein sequence ID" value="CAD6524819.1"/>
    <property type="molecule type" value="Genomic_DNA"/>
</dbReference>
<feature type="region of interest" description="Disordered" evidence="1">
    <location>
        <begin position="258"/>
        <end position="296"/>
    </location>
</feature>
<reference evidence="3 4" key="1">
    <citation type="submission" date="2020-10" db="EMBL/GenBank/DDBJ databases">
        <authorList>
            <person name="Peeters C."/>
        </authorList>
    </citation>
    <scope>NUCLEOTIDE SEQUENCE [LARGE SCALE GENOMIC DNA]</scope>
    <source>
        <strain evidence="3 4">LMG 28140</strain>
    </source>
</reference>
<keyword evidence="2" id="KW-1133">Transmembrane helix</keyword>
<evidence type="ECO:0000313" key="3">
    <source>
        <dbReference type="EMBL" id="CAD6524819.1"/>
    </source>
</evidence>
<evidence type="ECO:0000256" key="1">
    <source>
        <dbReference type="SAM" id="MobiDB-lite"/>
    </source>
</evidence>
<dbReference type="RefSeq" id="WP_201641804.1">
    <property type="nucleotide sequence ID" value="NZ_CAJHCP010000003.1"/>
</dbReference>
<evidence type="ECO:0000313" key="4">
    <source>
        <dbReference type="Proteomes" id="UP000598032"/>
    </source>
</evidence>
<feature type="compositionally biased region" description="Polar residues" evidence="1">
    <location>
        <begin position="179"/>
        <end position="200"/>
    </location>
</feature>
<accession>A0ABN7HMM8</accession>
<feature type="compositionally biased region" description="Low complexity" evidence="1">
    <location>
        <begin position="50"/>
        <end position="60"/>
    </location>
</feature>
<keyword evidence="4" id="KW-1185">Reference proteome</keyword>
<feature type="transmembrane region" description="Helical" evidence="2">
    <location>
        <begin position="102"/>
        <end position="121"/>
    </location>
</feature>
<name>A0ABN7HMM8_9BURK</name>
<feature type="compositionally biased region" description="Low complexity" evidence="1">
    <location>
        <begin position="441"/>
        <end position="458"/>
    </location>
</feature>
<feature type="compositionally biased region" description="Low complexity" evidence="1">
    <location>
        <begin position="343"/>
        <end position="357"/>
    </location>
</feature>
<dbReference type="Proteomes" id="UP000598032">
    <property type="component" value="Unassembled WGS sequence"/>
</dbReference>
<feature type="region of interest" description="Disordered" evidence="1">
    <location>
        <begin position="424"/>
        <end position="472"/>
    </location>
</feature>
<feature type="compositionally biased region" description="Polar residues" evidence="1">
    <location>
        <begin position="258"/>
        <end position="271"/>
    </location>
</feature>
<feature type="region of interest" description="Disordered" evidence="1">
    <location>
        <begin position="605"/>
        <end position="628"/>
    </location>
</feature>
<feature type="compositionally biased region" description="Low complexity" evidence="1">
    <location>
        <begin position="316"/>
        <end position="326"/>
    </location>
</feature>
<protein>
    <submittedName>
        <fullName evidence="3">Uncharacterized protein</fullName>
    </submittedName>
</protein>
<proteinExistence type="predicted"/>
<keyword evidence="2" id="KW-0812">Transmembrane</keyword>
<evidence type="ECO:0000256" key="2">
    <source>
        <dbReference type="SAM" id="Phobius"/>
    </source>
</evidence>
<feature type="region of interest" description="Disordered" evidence="1">
    <location>
        <begin position="46"/>
        <end position="72"/>
    </location>
</feature>
<feature type="region of interest" description="Disordered" evidence="1">
    <location>
        <begin position="316"/>
        <end position="364"/>
    </location>
</feature>
<comment type="caution">
    <text evidence="3">The sequence shown here is derived from an EMBL/GenBank/DDBJ whole genome shotgun (WGS) entry which is preliminary data.</text>
</comment>
<sequence length="628" mass="64934">MSNYLISSQQDPRRCGHCGAPLVGRFSPCLSCHSLAIEGFGAQAGPLPASQTSQQSSPPTFRATRPARGFSRASPGELVYPYESIDEAELVARANRRLRRPVVLAASVLAVSSAVYLGFTYSDDLRLGTQVASISQLFAQIGKPSVAVAEQPGGAGAQERPGGAAQHLASVRPPLNAPLRTSPSGQQRAASATTSDTQRTAAALAPGAADKARADTLKPAPQPRAVEHRQPVVVAQLHPASALSSSAVAPFASPSGQQRVASATTSDTQRTAAALAPSAADKAPADTLKPAPQPRAVEHQQPAVVAQLHPASALSSSAVAPLASPSGRQRVAPATTSDTQRTAAALASSAADKAPADTLKQEPQPRAVTQQHVAVLAQHPAPVTSLSTATATATTLPASPAEQQHVALALTDMKRATPNLALSAADKARADTSASKSQPGVVAQQQAAVAAQRPAPVRSSPGRPAVASPTDQRRVRLATPDINRAAADRTISAADKQRDDSSRYLKAARVSLKANNLSATKARLAAALAAQPDNRDALRLRSTVRTLEQQRDALLGLARSCGDIGHWACTSHNAGIALQIDSSSKEAQRLATRATRTTELRIEPPADTAATDTVAEPSPDVGYLMAHH</sequence>
<feature type="region of interest" description="Disordered" evidence="1">
    <location>
        <begin position="174"/>
        <end position="226"/>
    </location>
</feature>